<sequence>MQKIFSILIIFGFATLLTANIYENEYNKPTPAPPSKNYYGYQGPPSGRKLPPPKEIESTTEEPTEAPTEEPENEGGENIDEGGEGPDAGPEEGPKEGPDAGPEEGGGEKDDEDDLENDPAPAIGCWNCKDGWSCWKGTCYENCAGQWGGCGKGWKCYHNSCYKKCGNGWGGCSSGYVCYIIILTMLFEILEL</sequence>
<feature type="compositionally biased region" description="Acidic residues" evidence="1">
    <location>
        <begin position="58"/>
        <end position="84"/>
    </location>
</feature>
<dbReference type="WBParaSite" id="scf7180000418558.g2569">
    <property type="protein sequence ID" value="scf7180000418558.g2569"/>
    <property type="gene ID" value="scf7180000418558.g2569"/>
</dbReference>
<keyword evidence="2" id="KW-0812">Transmembrane</keyword>
<reference evidence="5" key="1">
    <citation type="submission" date="2022-11" db="UniProtKB">
        <authorList>
            <consortium name="WormBaseParasite"/>
        </authorList>
    </citation>
    <scope>IDENTIFICATION</scope>
</reference>
<keyword evidence="3" id="KW-0732">Signal</keyword>
<dbReference type="Proteomes" id="UP000887560">
    <property type="component" value="Unplaced"/>
</dbReference>
<accession>A0A915NMU0</accession>
<keyword evidence="2" id="KW-0472">Membrane</keyword>
<feature type="transmembrane region" description="Helical" evidence="2">
    <location>
        <begin position="168"/>
        <end position="190"/>
    </location>
</feature>
<feature type="region of interest" description="Disordered" evidence="1">
    <location>
        <begin position="26"/>
        <end position="117"/>
    </location>
</feature>
<dbReference type="AlphaFoldDB" id="A0A915NMU0"/>
<evidence type="ECO:0000256" key="3">
    <source>
        <dbReference type="SAM" id="SignalP"/>
    </source>
</evidence>
<name>A0A915NMU0_9BILA</name>
<protein>
    <submittedName>
        <fullName evidence="5">Uncharacterized protein</fullName>
    </submittedName>
</protein>
<evidence type="ECO:0000313" key="5">
    <source>
        <dbReference type="WBParaSite" id="scf7180000418558.g2569"/>
    </source>
</evidence>
<feature type="chain" id="PRO_5037815283" evidence="3">
    <location>
        <begin position="20"/>
        <end position="192"/>
    </location>
</feature>
<evidence type="ECO:0000256" key="2">
    <source>
        <dbReference type="SAM" id="Phobius"/>
    </source>
</evidence>
<feature type="signal peptide" evidence="3">
    <location>
        <begin position="1"/>
        <end position="19"/>
    </location>
</feature>
<evidence type="ECO:0000256" key="1">
    <source>
        <dbReference type="SAM" id="MobiDB-lite"/>
    </source>
</evidence>
<organism evidence="4 5">
    <name type="scientific">Meloidogyne floridensis</name>
    <dbReference type="NCBI Taxonomy" id="298350"/>
    <lineage>
        <taxon>Eukaryota</taxon>
        <taxon>Metazoa</taxon>
        <taxon>Ecdysozoa</taxon>
        <taxon>Nematoda</taxon>
        <taxon>Chromadorea</taxon>
        <taxon>Rhabditida</taxon>
        <taxon>Tylenchina</taxon>
        <taxon>Tylenchomorpha</taxon>
        <taxon>Tylenchoidea</taxon>
        <taxon>Meloidogynidae</taxon>
        <taxon>Meloidogyninae</taxon>
        <taxon>Meloidogyne</taxon>
    </lineage>
</organism>
<keyword evidence="2" id="KW-1133">Transmembrane helix</keyword>
<evidence type="ECO:0000313" key="4">
    <source>
        <dbReference type="Proteomes" id="UP000887560"/>
    </source>
</evidence>
<keyword evidence="4" id="KW-1185">Reference proteome</keyword>
<proteinExistence type="predicted"/>